<dbReference type="AlphaFoldDB" id="A0A4Y2IIC8"/>
<gene>
    <name evidence="1" type="ORF">AVEN_109568_1</name>
</gene>
<organism evidence="1 2">
    <name type="scientific">Araneus ventricosus</name>
    <name type="common">Orbweaver spider</name>
    <name type="synonym">Epeira ventricosa</name>
    <dbReference type="NCBI Taxonomy" id="182803"/>
    <lineage>
        <taxon>Eukaryota</taxon>
        <taxon>Metazoa</taxon>
        <taxon>Ecdysozoa</taxon>
        <taxon>Arthropoda</taxon>
        <taxon>Chelicerata</taxon>
        <taxon>Arachnida</taxon>
        <taxon>Araneae</taxon>
        <taxon>Araneomorphae</taxon>
        <taxon>Entelegynae</taxon>
        <taxon>Araneoidea</taxon>
        <taxon>Araneidae</taxon>
        <taxon>Araneus</taxon>
    </lineage>
</organism>
<evidence type="ECO:0000313" key="1">
    <source>
        <dbReference type="EMBL" id="GBM77364.1"/>
    </source>
</evidence>
<proteinExistence type="predicted"/>
<reference evidence="1 2" key="1">
    <citation type="journal article" date="2019" name="Sci. Rep.">
        <title>Orb-weaving spider Araneus ventricosus genome elucidates the spidroin gene catalogue.</title>
        <authorList>
            <person name="Kono N."/>
            <person name="Nakamura H."/>
            <person name="Ohtoshi R."/>
            <person name="Moran D.A.P."/>
            <person name="Shinohara A."/>
            <person name="Yoshida Y."/>
            <person name="Fujiwara M."/>
            <person name="Mori M."/>
            <person name="Tomita M."/>
            <person name="Arakawa K."/>
        </authorList>
    </citation>
    <scope>NUCLEOTIDE SEQUENCE [LARGE SCALE GENOMIC DNA]</scope>
</reference>
<keyword evidence="2" id="KW-1185">Reference proteome</keyword>
<protein>
    <submittedName>
        <fullName evidence="1">Uncharacterized protein</fullName>
    </submittedName>
</protein>
<sequence>MLISNLYMLANVAMLPSKWCHTISKCCYTTCNGAMLTSQNVAMLTPQLYHAHFQMLLCPPPNVAIQMLPRSLQNKPLRHKMLLHAHLVPLPYHSNSTMPPLQNVSLCSTPNQHHVYLQNVAMFT</sequence>
<evidence type="ECO:0000313" key="2">
    <source>
        <dbReference type="Proteomes" id="UP000499080"/>
    </source>
</evidence>
<dbReference type="EMBL" id="BGPR01002686">
    <property type="protein sequence ID" value="GBM77364.1"/>
    <property type="molecule type" value="Genomic_DNA"/>
</dbReference>
<accession>A0A4Y2IIC8</accession>
<comment type="caution">
    <text evidence="1">The sequence shown here is derived from an EMBL/GenBank/DDBJ whole genome shotgun (WGS) entry which is preliminary data.</text>
</comment>
<dbReference type="Proteomes" id="UP000499080">
    <property type="component" value="Unassembled WGS sequence"/>
</dbReference>
<name>A0A4Y2IIC8_ARAVE</name>